<dbReference type="FunFam" id="2.40.10.10:FF:000036">
    <property type="entry name" value="Trypsin beta"/>
    <property type="match status" value="1"/>
</dbReference>
<organism evidence="9 10">
    <name type="scientific">Conidiobolus coronatus (strain ATCC 28846 / CBS 209.66 / NRRL 28638)</name>
    <name type="common">Delacroixia coronata</name>
    <dbReference type="NCBI Taxonomy" id="796925"/>
    <lineage>
        <taxon>Eukaryota</taxon>
        <taxon>Fungi</taxon>
        <taxon>Fungi incertae sedis</taxon>
        <taxon>Zoopagomycota</taxon>
        <taxon>Entomophthoromycotina</taxon>
        <taxon>Entomophthoromycetes</taxon>
        <taxon>Entomophthorales</taxon>
        <taxon>Ancylistaceae</taxon>
        <taxon>Conidiobolus</taxon>
    </lineage>
</organism>
<keyword evidence="3 6" id="KW-0378">Hydrolase</keyword>
<keyword evidence="10" id="KW-1185">Reference proteome</keyword>
<feature type="domain" description="Peptidase S1" evidence="8">
    <location>
        <begin position="31"/>
        <end position="259"/>
    </location>
</feature>
<evidence type="ECO:0000256" key="7">
    <source>
        <dbReference type="SAM" id="SignalP"/>
    </source>
</evidence>
<evidence type="ECO:0000313" key="9">
    <source>
        <dbReference type="EMBL" id="KXN70030.1"/>
    </source>
</evidence>
<keyword evidence="7" id="KW-0732">Signal</keyword>
<dbReference type="Proteomes" id="UP000070444">
    <property type="component" value="Unassembled WGS sequence"/>
</dbReference>
<dbReference type="STRING" id="796925.A0A137P4T5"/>
<keyword evidence="2 6" id="KW-0645">Protease</keyword>
<evidence type="ECO:0000256" key="1">
    <source>
        <dbReference type="ARBA" id="ARBA00007664"/>
    </source>
</evidence>
<name>A0A137P4T5_CONC2</name>
<dbReference type="AlphaFoldDB" id="A0A137P4T5"/>
<evidence type="ECO:0000313" key="10">
    <source>
        <dbReference type="Proteomes" id="UP000070444"/>
    </source>
</evidence>
<dbReference type="PANTHER" id="PTHR24276:SF96">
    <property type="entry name" value="PEPTIDASE S1 DOMAIN-CONTAINING PROTEIN"/>
    <property type="match status" value="1"/>
</dbReference>
<evidence type="ECO:0000259" key="8">
    <source>
        <dbReference type="PROSITE" id="PS50240"/>
    </source>
</evidence>
<comment type="similarity">
    <text evidence="1">Belongs to the peptidase S1 family.</text>
</comment>
<gene>
    <name evidence="9" type="ORF">CONCODRAFT_7495</name>
</gene>
<dbReference type="InterPro" id="IPR050430">
    <property type="entry name" value="Peptidase_S1"/>
</dbReference>
<dbReference type="Pfam" id="PF00089">
    <property type="entry name" value="Trypsin"/>
    <property type="match status" value="1"/>
</dbReference>
<dbReference type="InterPro" id="IPR018114">
    <property type="entry name" value="TRYPSIN_HIS"/>
</dbReference>
<dbReference type="FunFam" id="2.40.10.10:FF:000068">
    <property type="entry name" value="transmembrane protease serine 2"/>
    <property type="match status" value="1"/>
</dbReference>
<feature type="chain" id="PRO_5007294481" evidence="7">
    <location>
        <begin position="17"/>
        <end position="263"/>
    </location>
</feature>
<sequence length="263" mass="28579">MFSLIVISAVLRGTLSEPIITFIQDNKAAYIVGGQQTQAFQYPFMVFVTDQKQQCGGAIVGHNLIVTAAHCITSQNPSEYRVVAHRHNLEISPISERAVIFQVKKIVVHPIYRNKNLDNDIALIFLNNDNANAISGFDMDKMIKLDTQGRRYGSIAKVIGWGLTQGGGATSTVLKETDLKIVGGDQCSRLFGPFNPSYKICAAPIHKGDSACQGDSGGPLISGNTLVGIVSYGAENCDGTVSVYTRISKYINWINQYRSKGST</sequence>
<evidence type="ECO:0000256" key="2">
    <source>
        <dbReference type="ARBA" id="ARBA00022670"/>
    </source>
</evidence>
<dbReference type="OrthoDB" id="6380398at2759"/>
<dbReference type="GO" id="GO:0004252">
    <property type="term" value="F:serine-type endopeptidase activity"/>
    <property type="evidence" value="ECO:0007669"/>
    <property type="project" value="InterPro"/>
</dbReference>
<evidence type="ECO:0000256" key="5">
    <source>
        <dbReference type="ARBA" id="ARBA00023157"/>
    </source>
</evidence>
<dbReference type="InterPro" id="IPR009003">
    <property type="entry name" value="Peptidase_S1_PA"/>
</dbReference>
<evidence type="ECO:0000256" key="3">
    <source>
        <dbReference type="ARBA" id="ARBA00022801"/>
    </source>
</evidence>
<dbReference type="SUPFAM" id="SSF50494">
    <property type="entry name" value="Trypsin-like serine proteases"/>
    <property type="match status" value="1"/>
</dbReference>
<dbReference type="EMBL" id="KQ964515">
    <property type="protein sequence ID" value="KXN70030.1"/>
    <property type="molecule type" value="Genomic_DNA"/>
</dbReference>
<dbReference type="SMART" id="SM00020">
    <property type="entry name" value="Tryp_SPc"/>
    <property type="match status" value="1"/>
</dbReference>
<dbReference type="InterPro" id="IPR043504">
    <property type="entry name" value="Peptidase_S1_PA_chymotrypsin"/>
</dbReference>
<dbReference type="InterPro" id="IPR001254">
    <property type="entry name" value="Trypsin_dom"/>
</dbReference>
<dbReference type="PRINTS" id="PR00722">
    <property type="entry name" value="CHYMOTRYPSIN"/>
</dbReference>
<evidence type="ECO:0000256" key="6">
    <source>
        <dbReference type="RuleBase" id="RU363034"/>
    </source>
</evidence>
<dbReference type="Gene3D" id="2.40.10.10">
    <property type="entry name" value="Trypsin-like serine proteases"/>
    <property type="match status" value="1"/>
</dbReference>
<reference evidence="9 10" key="1">
    <citation type="journal article" date="2015" name="Genome Biol. Evol.">
        <title>Phylogenomic analyses indicate that early fungi evolved digesting cell walls of algal ancestors of land plants.</title>
        <authorList>
            <person name="Chang Y."/>
            <person name="Wang S."/>
            <person name="Sekimoto S."/>
            <person name="Aerts A.L."/>
            <person name="Choi C."/>
            <person name="Clum A."/>
            <person name="LaButti K.M."/>
            <person name="Lindquist E.A."/>
            <person name="Yee Ngan C."/>
            <person name="Ohm R.A."/>
            <person name="Salamov A.A."/>
            <person name="Grigoriev I.V."/>
            <person name="Spatafora J.W."/>
            <person name="Berbee M.L."/>
        </authorList>
    </citation>
    <scope>NUCLEOTIDE SEQUENCE [LARGE SCALE GENOMIC DNA]</scope>
    <source>
        <strain evidence="9 10">NRRL 28638</strain>
    </source>
</reference>
<dbReference type="InterPro" id="IPR001314">
    <property type="entry name" value="Peptidase_S1A"/>
</dbReference>
<protein>
    <submittedName>
        <fullName evidence="9">Trypsin-like serine protease</fullName>
    </submittedName>
</protein>
<feature type="signal peptide" evidence="7">
    <location>
        <begin position="1"/>
        <end position="16"/>
    </location>
</feature>
<keyword evidence="4 6" id="KW-0720">Serine protease</keyword>
<dbReference type="CDD" id="cd00190">
    <property type="entry name" value="Tryp_SPc"/>
    <property type="match status" value="1"/>
</dbReference>
<dbReference type="InterPro" id="IPR033116">
    <property type="entry name" value="TRYPSIN_SER"/>
</dbReference>
<accession>A0A137P4T5</accession>
<dbReference type="GO" id="GO:0006508">
    <property type="term" value="P:proteolysis"/>
    <property type="evidence" value="ECO:0007669"/>
    <property type="project" value="UniProtKB-KW"/>
</dbReference>
<proteinExistence type="inferred from homology"/>
<dbReference type="PROSITE" id="PS00135">
    <property type="entry name" value="TRYPSIN_SER"/>
    <property type="match status" value="1"/>
</dbReference>
<evidence type="ECO:0000256" key="4">
    <source>
        <dbReference type="ARBA" id="ARBA00022825"/>
    </source>
</evidence>
<dbReference type="PROSITE" id="PS00134">
    <property type="entry name" value="TRYPSIN_HIS"/>
    <property type="match status" value="1"/>
</dbReference>
<dbReference type="PANTHER" id="PTHR24276">
    <property type="entry name" value="POLYSERASE-RELATED"/>
    <property type="match status" value="1"/>
</dbReference>
<dbReference type="PROSITE" id="PS50240">
    <property type="entry name" value="TRYPSIN_DOM"/>
    <property type="match status" value="1"/>
</dbReference>
<keyword evidence="5" id="KW-1015">Disulfide bond</keyword>